<gene>
    <name evidence="1" type="ORF">E6K80_02225</name>
</gene>
<evidence type="ECO:0000313" key="2">
    <source>
        <dbReference type="Proteomes" id="UP000319836"/>
    </source>
</evidence>
<name>A0A538U9X6_UNCEI</name>
<dbReference type="Pfam" id="PF08899">
    <property type="entry name" value="DUF1844"/>
    <property type="match status" value="1"/>
</dbReference>
<dbReference type="InterPro" id="IPR014995">
    <property type="entry name" value="DUF1844"/>
</dbReference>
<dbReference type="EMBL" id="VBPA01000048">
    <property type="protein sequence ID" value="TMQ72650.1"/>
    <property type="molecule type" value="Genomic_DNA"/>
</dbReference>
<evidence type="ECO:0000313" key="1">
    <source>
        <dbReference type="EMBL" id="TMQ72650.1"/>
    </source>
</evidence>
<sequence length="97" mass="10753">MTSSPSREAALFLQLVLGLQQTGMMALGKLMNPITRTLERNLDAARDTIDTLAALETRTRGQLEPDEQRVLQQALTDLRLNYVDELKKTGKPEPTSG</sequence>
<reference evidence="1 2" key="1">
    <citation type="journal article" date="2019" name="Nat. Microbiol.">
        <title>Mediterranean grassland soil C-N compound turnover is dependent on rainfall and depth, and is mediated by genomically divergent microorganisms.</title>
        <authorList>
            <person name="Diamond S."/>
            <person name="Andeer P.F."/>
            <person name="Li Z."/>
            <person name="Crits-Christoph A."/>
            <person name="Burstein D."/>
            <person name="Anantharaman K."/>
            <person name="Lane K.R."/>
            <person name="Thomas B.C."/>
            <person name="Pan C."/>
            <person name="Northen T.R."/>
            <person name="Banfield J.F."/>
        </authorList>
    </citation>
    <scope>NUCLEOTIDE SEQUENCE [LARGE SCALE GENOMIC DNA]</scope>
    <source>
        <strain evidence="1">WS_10</strain>
    </source>
</reference>
<accession>A0A538U9X6</accession>
<protein>
    <submittedName>
        <fullName evidence="1">DUF1844 domain-containing protein</fullName>
    </submittedName>
</protein>
<dbReference type="AlphaFoldDB" id="A0A538U9X6"/>
<proteinExistence type="predicted"/>
<comment type="caution">
    <text evidence="1">The sequence shown here is derived from an EMBL/GenBank/DDBJ whole genome shotgun (WGS) entry which is preliminary data.</text>
</comment>
<organism evidence="1 2">
    <name type="scientific">Eiseniibacteriota bacterium</name>
    <dbReference type="NCBI Taxonomy" id="2212470"/>
    <lineage>
        <taxon>Bacteria</taxon>
        <taxon>Candidatus Eiseniibacteriota</taxon>
    </lineage>
</organism>
<dbReference type="Proteomes" id="UP000319836">
    <property type="component" value="Unassembled WGS sequence"/>
</dbReference>